<dbReference type="Gene3D" id="2.30.30.830">
    <property type="match status" value="1"/>
</dbReference>
<dbReference type="EMBL" id="UOGC01000033">
    <property type="protein sequence ID" value="VAX16602.1"/>
    <property type="molecule type" value="Genomic_DNA"/>
</dbReference>
<name>A0A3B1BKF3_9ZZZZ</name>
<dbReference type="Pfam" id="PF04351">
    <property type="entry name" value="PilP"/>
    <property type="match status" value="1"/>
</dbReference>
<dbReference type="AlphaFoldDB" id="A0A3B1BKF3"/>
<accession>A0A3B1BKF3</accession>
<evidence type="ECO:0000313" key="1">
    <source>
        <dbReference type="EMBL" id="VAX16602.1"/>
    </source>
</evidence>
<proteinExistence type="predicted"/>
<reference evidence="1" key="1">
    <citation type="submission" date="2018-06" db="EMBL/GenBank/DDBJ databases">
        <authorList>
            <person name="Zhirakovskaya E."/>
        </authorList>
    </citation>
    <scope>NUCLEOTIDE SEQUENCE</scope>
</reference>
<organism evidence="1">
    <name type="scientific">hydrothermal vent metagenome</name>
    <dbReference type="NCBI Taxonomy" id="652676"/>
    <lineage>
        <taxon>unclassified sequences</taxon>
        <taxon>metagenomes</taxon>
        <taxon>ecological metagenomes</taxon>
    </lineage>
</organism>
<gene>
    <name evidence="1" type="ORF">MNBD_NITROSPINAE01-1688</name>
</gene>
<protein>
    <submittedName>
        <fullName evidence="1">Uncharacterized protein</fullName>
    </submittedName>
</protein>
<dbReference type="InterPro" id="IPR007446">
    <property type="entry name" value="PilP"/>
</dbReference>
<sequence>MKPKLILAMLVVAGAAYWGYMYFPGGSPMDDEKNIRLSFRAMTQAIVKKDRKGVNALIAPTFVDKSIKRQGLINVLTMKRTLYNAKVQSVVVQGDLASISYARNEVRGKESEPIATKITGETWARDKSNPMRWKLKKLAVNDKWFRTNKIPPKVVLGSAKKQRVLGSLEKKKSASMEVGRRYSSIGRRDPFRSLISFEMDVETGARDVCDPDRPRELLESYDLLSLKLSGVIQGGDANLALIEAPDGKGYSVRIGMYIGKRCGAVTQIENDYILVEEQIPKVGTDAVVFEPIESALKLRPEEG</sequence>